<evidence type="ECO:0000256" key="3">
    <source>
        <dbReference type="ARBA" id="ARBA00022617"/>
    </source>
</evidence>
<protein>
    <submittedName>
        <fullName evidence="10">Cloroperoxidase</fullName>
    </submittedName>
</protein>
<proteinExistence type="inferred from homology"/>
<dbReference type="Gene3D" id="1.10.489.10">
    <property type="entry name" value="Chloroperoxidase-like"/>
    <property type="match status" value="1"/>
</dbReference>
<evidence type="ECO:0000256" key="4">
    <source>
        <dbReference type="ARBA" id="ARBA00022723"/>
    </source>
</evidence>
<keyword evidence="5" id="KW-0560">Oxidoreductase</keyword>
<evidence type="ECO:0000256" key="7">
    <source>
        <dbReference type="ARBA" id="ARBA00025795"/>
    </source>
</evidence>
<dbReference type="AlphaFoldDB" id="A0A164X563"/>
<reference evidence="10 11" key="1">
    <citation type="journal article" date="2016" name="Mol. Biol. Evol.">
        <title>Comparative Genomics of Early-Diverging Mushroom-Forming Fungi Provides Insights into the Origins of Lignocellulose Decay Capabilities.</title>
        <authorList>
            <person name="Nagy L.G."/>
            <person name="Riley R."/>
            <person name="Tritt A."/>
            <person name="Adam C."/>
            <person name="Daum C."/>
            <person name="Floudas D."/>
            <person name="Sun H."/>
            <person name="Yadav J.S."/>
            <person name="Pangilinan J."/>
            <person name="Larsson K.H."/>
            <person name="Matsuura K."/>
            <person name="Barry K."/>
            <person name="Labutti K."/>
            <person name="Kuo R."/>
            <person name="Ohm R.A."/>
            <person name="Bhattacharya S.S."/>
            <person name="Shirouzu T."/>
            <person name="Yoshinaga Y."/>
            <person name="Martin F.M."/>
            <person name="Grigoriev I.V."/>
            <person name="Hibbett D.S."/>
        </authorList>
    </citation>
    <scope>NUCLEOTIDE SEQUENCE [LARGE SCALE GENOMIC DNA]</scope>
    <source>
        <strain evidence="10 11">HHB9708</strain>
    </source>
</reference>
<dbReference type="InterPro" id="IPR000028">
    <property type="entry name" value="Chloroperoxidase"/>
</dbReference>
<comment type="cofactor">
    <cofactor evidence="1">
        <name>heme b</name>
        <dbReference type="ChEBI" id="CHEBI:60344"/>
    </cofactor>
</comment>
<feature type="domain" description="Heme haloperoxidase family profile" evidence="9">
    <location>
        <begin position="57"/>
        <end position="289"/>
    </location>
</feature>
<feature type="signal peptide" evidence="8">
    <location>
        <begin position="1"/>
        <end position="19"/>
    </location>
</feature>
<feature type="chain" id="PRO_5007854342" evidence="8">
    <location>
        <begin position="20"/>
        <end position="374"/>
    </location>
</feature>
<dbReference type="InterPro" id="IPR036851">
    <property type="entry name" value="Chloroperoxidase-like_sf"/>
</dbReference>
<sequence length="374" mass="40490">MLSLLQTVLLCAGSLISRSVVCPAGSLMGTYLAEQPGVPISIPVTSNCTGIKKIPDDDHPFIAPGPDDQRGPCPGLNTLANHGYLPRNGIVTFAQIVEAVGEGFNMEYDLAAALAAFAMLGRGNAYLDLVSIGGESPLIPPLPGFIDGHHAPYGISKHGRFEGDMSITRQDAAIGDNVNFQEDLYDELLLYTGKYGDDSPVTGNSSIVTLKVMQEFKYSRFLEDQVKNPVLEYHPGRFATSYGEAAFVLEFFANGTDGKLSVPAMGSFFRYQTFPQNFYRRPSPADIGVIGWTSHRIMIAHPLRPGANAPNGTYVPDIVPRSCDHVYYDLAVKNLPATLMTTTGLFRKNIDFLLNKTATPFDCPVIPPIGAPDI</sequence>
<keyword evidence="11" id="KW-1185">Reference proteome</keyword>
<keyword evidence="3" id="KW-0349">Heme</keyword>
<keyword evidence="2 10" id="KW-0575">Peroxidase</keyword>
<dbReference type="SUPFAM" id="SSF47571">
    <property type="entry name" value="Cloroperoxidase"/>
    <property type="match status" value="1"/>
</dbReference>
<dbReference type="EMBL" id="KV419401">
    <property type="protein sequence ID" value="KZS95643.1"/>
    <property type="molecule type" value="Genomic_DNA"/>
</dbReference>
<evidence type="ECO:0000256" key="5">
    <source>
        <dbReference type="ARBA" id="ARBA00023002"/>
    </source>
</evidence>
<keyword evidence="4" id="KW-0479">Metal-binding</keyword>
<evidence type="ECO:0000256" key="2">
    <source>
        <dbReference type="ARBA" id="ARBA00022559"/>
    </source>
</evidence>
<name>A0A164X563_9AGAM</name>
<dbReference type="PANTHER" id="PTHR33577:SF16">
    <property type="entry name" value="HEME HALOPEROXIDASE FAMILY PROFILE DOMAIN-CONTAINING PROTEIN"/>
    <property type="match status" value="1"/>
</dbReference>
<accession>A0A164X563</accession>
<dbReference type="OrthoDB" id="2542103at2759"/>
<dbReference type="GO" id="GO:0004601">
    <property type="term" value="F:peroxidase activity"/>
    <property type="evidence" value="ECO:0007669"/>
    <property type="project" value="UniProtKB-KW"/>
</dbReference>
<keyword evidence="6" id="KW-0408">Iron</keyword>
<evidence type="ECO:0000256" key="8">
    <source>
        <dbReference type="SAM" id="SignalP"/>
    </source>
</evidence>
<dbReference type="Pfam" id="PF01328">
    <property type="entry name" value="Peroxidase_2"/>
    <property type="match status" value="1"/>
</dbReference>
<keyword evidence="8" id="KW-0732">Signal</keyword>
<dbReference type="PROSITE" id="PS51405">
    <property type="entry name" value="HEME_HALOPEROXIDASE"/>
    <property type="match status" value="1"/>
</dbReference>
<organism evidence="10 11">
    <name type="scientific">Sistotremastrum niveocremeum HHB9708</name>
    <dbReference type="NCBI Taxonomy" id="1314777"/>
    <lineage>
        <taxon>Eukaryota</taxon>
        <taxon>Fungi</taxon>
        <taxon>Dikarya</taxon>
        <taxon>Basidiomycota</taxon>
        <taxon>Agaricomycotina</taxon>
        <taxon>Agaricomycetes</taxon>
        <taxon>Sistotremastrales</taxon>
        <taxon>Sistotremastraceae</taxon>
        <taxon>Sertulicium</taxon>
        <taxon>Sertulicium niveocremeum</taxon>
    </lineage>
</organism>
<evidence type="ECO:0000256" key="6">
    <source>
        <dbReference type="ARBA" id="ARBA00023004"/>
    </source>
</evidence>
<dbReference type="GO" id="GO:0046872">
    <property type="term" value="F:metal ion binding"/>
    <property type="evidence" value="ECO:0007669"/>
    <property type="project" value="UniProtKB-KW"/>
</dbReference>
<dbReference type="Proteomes" id="UP000076722">
    <property type="component" value="Unassembled WGS sequence"/>
</dbReference>
<dbReference type="PANTHER" id="PTHR33577">
    <property type="entry name" value="STERIGMATOCYSTIN BIOSYNTHESIS PEROXIDASE STCC-RELATED"/>
    <property type="match status" value="1"/>
</dbReference>
<evidence type="ECO:0000313" key="11">
    <source>
        <dbReference type="Proteomes" id="UP000076722"/>
    </source>
</evidence>
<evidence type="ECO:0000313" key="10">
    <source>
        <dbReference type="EMBL" id="KZS95643.1"/>
    </source>
</evidence>
<comment type="similarity">
    <text evidence="7">Belongs to the chloroperoxidase family.</text>
</comment>
<evidence type="ECO:0000256" key="1">
    <source>
        <dbReference type="ARBA" id="ARBA00001970"/>
    </source>
</evidence>
<gene>
    <name evidence="10" type="ORF">SISNIDRAFT_452296</name>
</gene>
<evidence type="ECO:0000259" key="9">
    <source>
        <dbReference type="PROSITE" id="PS51405"/>
    </source>
</evidence>